<dbReference type="Pfam" id="PF07690">
    <property type="entry name" value="MFS_1"/>
    <property type="match status" value="1"/>
</dbReference>
<dbReference type="GO" id="GO:0005886">
    <property type="term" value="C:plasma membrane"/>
    <property type="evidence" value="ECO:0007669"/>
    <property type="project" value="UniProtKB-SubCell"/>
</dbReference>
<evidence type="ECO:0000259" key="7">
    <source>
        <dbReference type="PROSITE" id="PS50850"/>
    </source>
</evidence>
<evidence type="ECO:0000256" key="1">
    <source>
        <dbReference type="ARBA" id="ARBA00004651"/>
    </source>
</evidence>
<accession>A0A437MLU7</accession>
<dbReference type="SUPFAM" id="SSF103473">
    <property type="entry name" value="MFS general substrate transporter"/>
    <property type="match status" value="1"/>
</dbReference>
<dbReference type="OrthoDB" id="272777at2"/>
<dbReference type="RefSeq" id="WP_127785064.1">
    <property type="nucleotide sequence ID" value="NZ_SACL01000001.1"/>
</dbReference>
<dbReference type="InterPro" id="IPR036259">
    <property type="entry name" value="MFS_trans_sf"/>
</dbReference>
<gene>
    <name evidence="8" type="ORF">EOD42_00295</name>
</gene>
<dbReference type="Proteomes" id="UP000282957">
    <property type="component" value="Unassembled WGS sequence"/>
</dbReference>
<evidence type="ECO:0000256" key="2">
    <source>
        <dbReference type="ARBA" id="ARBA00022475"/>
    </source>
</evidence>
<feature type="transmembrane region" description="Helical" evidence="6">
    <location>
        <begin position="135"/>
        <end position="156"/>
    </location>
</feature>
<organism evidence="8 9">
    <name type="scientific">Rhodovarius crocodyli</name>
    <dbReference type="NCBI Taxonomy" id="1979269"/>
    <lineage>
        <taxon>Bacteria</taxon>
        <taxon>Pseudomonadati</taxon>
        <taxon>Pseudomonadota</taxon>
        <taxon>Alphaproteobacteria</taxon>
        <taxon>Acetobacterales</taxon>
        <taxon>Roseomonadaceae</taxon>
        <taxon>Rhodovarius</taxon>
    </lineage>
</organism>
<feature type="transmembrane region" description="Helical" evidence="6">
    <location>
        <begin position="73"/>
        <end position="91"/>
    </location>
</feature>
<evidence type="ECO:0000256" key="4">
    <source>
        <dbReference type="ARBA" id="ARBA00022989"/>
    </source>
</evidence>
<evidence type="ECO:0000256" key="3">
    <source>
        <dbReference type="ARBA" id="ARBA00022692"/>
    </source>
</evidence>
<dbReference type="Gene3D" id="1.20.1250.20">
    <property type="entry name" value="MFS general substrate transporter like domains"/>
    <property type="match status" value="1"/>
</dbReference>
<name>A0A437MLU7_9PROT</name>
<dbReference type="GO" id="GO:0022857">
    <property type="term" value="F:transmembrane transporter activity"/>
    <property type="evidence" value="ECO:0007669"/>
    <property type="project" value="InterPro"/>
</dbReference>
<dbReference type="PANTHER" id="PTHR43124">
    <property type="entry name" value="PURINE EFFLUX PUMP PBUE"/>
    <property type="match status" value="1"/>
</dbReference>
<keyword evidence="2" id="KW-1003">Cell membrane</keyword>
<reference evidence="8 9" key="1">
    <citation type="submission" date="2019-01" db="EMBL/GenBank/DDBJ databases">
        <authorList>
            <person name="Chen W.-M."/>
        </authorList>
    </citation>
    <scope>NUCLEOTIDE SEQUENCE [LARGE SCALE GENOMIC DNA]</scope>
    <source>
        <strain evidence="8 9">CCP-6</strain>
    </source>
</reference>
<feature type="domain" description="Major facilitator superfamily (MFS) profile" evidence="7">
    <location>
        <begin position="7"/>
        <end position="403"/>
    </location>
</feature>
<feature type="transmembrane region" description="Helical" evidence="6">
    <location>
        <begin position="305"/>
        <end position="326"/>
    </location>
</feature>
<keyword evidence="5 6" id="KW-0472">Membrane</keyword>
<dbReference type="PANTHER" id="PTHR43124:SF3">
    <property type="entry name" value="CHLORAMPHENICOL EFFLUX PUMP RV0191"/>
    <property type="match status" value="1"/>
</dbReference>
<dbReference type="InterPro" id="IPR050189">
    <property type="entry name" value="MFS_Efflux_Transporters"/>
</dbReference>
<feature type="transmembrane region" description="Helical" evidence="6">
    <location>
        <begin position="378"/>
        <end position="399"/>
    </location>
</feature>
<dbReference type="AlphaFoldDB" id="A0A437MLU7"/>
<evidence type="ECO:0000313" key="8">
    <source>
        <dbReference type="EMBL" id="RVT98592.1"/>
    </source>
</evidence>
<feature type="transmembrane region" description="Helical" evidence="6">
    <location>
        <begin position="162"/>
        <end position="178"/>
    </location>
</feature>
<dbReference type="InterPro" id="IPR020846">
    <property type="entry name" value="MFS_dom"/>
</dbReference>
<comment type="subcellular location">
    <subcellularLocation>
        <location evidence="1">Cell membrane</location>
        <topology evidence="1">Multi-pass membrane protein</topology>
    </subcellularLocation>
</comment>
<feature type="transmembrane region" description="Helical" evidence="6">
    <location>
        <begin position="221"/>
        <end position="239"/>
    </location>
</feature>
<comment type="caution">
    <text evidence="8">The sequence shown here is derived from an EMBL/GenBank/DDBJ whole genome shotgun (WGS) entry which is preliminary data.</text>
</comment>
<feature type="transmembrane region" description="Helical" evidence="6">
    <location>
        <begin position="41"/>
        <end position="61"/>
    </location>
</feature>
<evidence type="ECO:0000313" key="9">
    <source>
        <dbReference type="Proteomes" id="UP000282957"/>
    </source>
</evidence>
<dbReference type="EMBL" id="SACL01000001">
    <property type="protein sequence ID" value="RVT98592.1"/>
    <property type="molecule type" value="Genomic_DNA"/>
</dbReference>
<feature type="transmembrane region" description="Helical" evidence="6">
    <location>
        <begin position="97"/>
        <end position="123"/>
    </location>
</feature>
<keyword evidence="3 6" id="KW-0812">Transmembrane</keyword>
<evidence type="ECO:0000256" key="6">
    <source>
        <dbReference type="SAM" id="Phobius"/>
    </source>
</evidence>
<evidence type="ECO:0000256" key="5">
    <source>
        <dbReference type="ARBA" id="ARBA00023136"/>
    </source>
</evidence>
<feature type="transmembrane region" description="Helical" evidence="6">
    <location>
        <begin position="251"/>
        <end position="269"/>
    </location>
</feature>
<feature type="transmembrane region" description="Helical" evidence="6">
    <location>
        <begin position="346"/>
        <end position="366"/>
    </location>
</feature>
<keyword evidence="9" id="KW-1185">Reference proteome</keyword>
<keyword evidence="4 6" id="KW-1133">Transmembrane helix</keyword>
<feature type="transmembrane region" description="Helical" evidence="6">
    <location>
        <begin position="281"/>
        <end position="299"/>
    </location>
</feature>
<proteinExistence type="predicted"/>
<sequence>MKPATRIMFLAATVTAISQLHRASLSALGPDVARELDMPPAALGAAGAAFFFALMAGQIPVGIALDRIGPRRLTLWLAPAAMAGAALQAFVQDGTQLWLARFLMGIGCSAAFMSLVVLCTTWARGAESTKLLTQGFAFSQIGLVVAGAPLAFLALWTGWRGAMLATAVLTLAATLWWWRDAQDAPPGTPPRIPRESLLRAFIGQFTVWATPGLHRLLCMHMVGYAAMATMLAIWTAPYLRDVQGLDATGRGWVLLAMVAGLPAGLLPLPRIERLLGGRLRTVVTGALSTAAILAVLALVPGLPLWAATLLLVGLCVTSAYPVLVVAENRALFPDHMAGRAATTLNLAQVLGSAALPIAVGWVVGAWPETGGVRPEAAYRAGFGLISLALVAGAAGYALLPKGR</sequence>
<dbReference type="InterPro" id="IPR011701">
    <property type="entry name" value="MFS"/>
</dbReference>
<protein>
    <submittedName>
        <fullName evidence="8">MFS transporter</fullName>
    </submittedName>
</protein>
<dbReference type="PROSITE" id="PS50850">
    <property type="entry name" value="MFS"/>
    <property type="match status" value="1"/>
</dbReference>